<proteinExistence type="predicted"/>
<dbReference type="PANTHER" id="PTHR43032:SF4">
    <property type="entry name" value="OXIDOREDUCTASE MOLYBDOPTERIN-BINDING DOMAIN-CONTAINING PROTEIN"/>
    <property type="match status" value="1"/>
</dbReference>
<dbReference type="PANTHER" id="PTHR43032">
    <property type="entry name" value="PROTEIN-METHIONINE-SULFOXIDE REDUCTASE"/>
    <property type="match status" value="1"/>
</dbReference>
<dbReference type="RefSeq" id="WP_161814600.1">
    <property type="nucleotide sequence ID" value="NZ_BLJN01000005.1"/>
</dbReference>
<keyword evidence="3" id="KW-1185">Reference proteome</keyword>
<evidence type="ECO:0000259" key="1">
    <source>
        <dbReference type="Pfam" id="PF00174"/>
    </source>
</evidence>
<reference evidence="3" key="1">
    <citation type="submission" date="2020-01" db="EMBL/GenBank/DDBJ databases">
        <title>'Steroidobacter agaridevorans' sp. nov., agar-degrading bacteria isolated from rhizosphere soils.</title>
        <authorList>
            <person name="Ikenaga M."/>
            <person name="Kataoka M."/>
            <person name="Murouchi A."/>
            <person name="Katsuragi S."/>
            <person name="Sakai M."/>
        </authorList>
    </citation>
    <scope>NUCLEOTIDE SEQUENCE [LARGE SCALE GENOMIC DNA]</scope>
    <source>
        <strain evidence="3">YU21-B</strain>
    </source>
</reference>
<dbReference type="InterPro" id="IPR000572">
    <property type="entry name" value="OxRdtase_Mopterin-bd_dom"/>
</dbReference>
<dbReference type="Pfam" id="PF00174">
    <property type="entry name" value="Oxidored_molyb"/>
    <property type="match status" value="1"/>
</dbReference>
<sequence>MQPTSDDFALPPGQRVRPDFPRFGIVAYARQPLPATEVRIEVVGAIEQPIVLTASELATLPRVTQRADFHCAAGWSHRALEWSGVRFKDVWEQLILPKARPTTQIKLIVLRCQDRYRTALPLADLIAADVLLADRLNGQPLTVEHGAPIRLVAPAHYGYKNAKHLSRLELRADEHGYRAKVRLLDHPRARVAQEERGQFLPGWILRYAFRPFIEPIVRAIKAIGDNQRS</sequence>
<gene>
    <name evidence="2" type="ORF">GCM10011487_49720</name>
</gene>
<accession>A0A829YJE5</accession>
<evidence type="ECO:0000313" key="2">
    <source>
        <dbReference type="EMBL" id="GFE82972.1"/>
    </source>
</evidence>
<protein>
    <recommendedName>
        <fullName evidence="1">Oxidoreductase molybdopterin-binding domain-containing protein</fullName>
    </recommendedName>
</protein>
<evidence type="ECO:0000313" key="3">
    <source>
        <dbReference type="Proteomes" id="UP000445000"/>
    </source>
</evidence>
<comment type="caution">
    <text evidence="2">The sequence shown here is derived from an EMBL/GenBank/DDBJ whole genome shotgun (WGS) entry which is preliminary data.</text>
</comment>
<dbReference type="Gene3D" id="3.90.420.10">
    <property type="entry name" value="Oxidoreductase, molybdopterin-binding domain"/>
    <property type="match status" value="1"/>
</dbReference>
<feature type="domain" description="Oxidoreductase molybdopterin-binding" evidence="1">
    <location>
        <begin position="35"/>
        <end position="175"/>
    </location>
</feature>
<name>A0A829YJE5_9GAMM</name>
<dbReference type="InterPro" id="IPR036374">
    <property type="entry name" value="OxRdtase_Mopterin-bd_sf"/>
</dbReference>
<dbReference type="SUPFAM" id="SSF56524">
    <property type="entry name" value="Oxidoreductase molybdopterin-binding domain"/>
    <property type="match status" value="1"/>
</dbReference>
<dbReference type="EMBL" id="BLJN01000005">
    <property type="protein sequence ID" value="GFE82972.1"/>
    <property type="molecule type" value="Genomic_DNA"/>
</dbReference>
<organism evidence="2 3">
    <name type="scientific">Steroidobacter agaridevorans</name>
    <dbReference type="NCBI Taxonomy" id="2695856"/>
    <lineage>
        <taxon>Bacteria</taxon>
        <taxon>Pseudomonadati</taxon>
        <taxon>Pseudomonadota</taxon>
        <taxon>Gammaproteobacteria</taxon>
        <taxon>Steroidobacterales</taxon>
        <taxon>Steroidobacteraceae</taxon>
        <taxon>Steroidobacter</taxon>
    </lineage>
</organism>
<dbReference type="AlphaFoldDB" id="A0A829YJE5"/>
<dbReference type="Proteomes" id="UP000445000">
    <property type="component" value="Unassembled WGS sequence"/>
</dbReference>